<reference evidence="1" key="2">
    <citation type="submission" date="2020-11" db="EMBL/GenBank/DDBJ databases">
        <authorList>
            <person name="McCartney M.A."/>
            <person name="Auch B."/>
            <person name="Kono T."/>
            <person name="Mallez S."/>
            <person name="Becker A."/>
            <person name="Gohl D.M."/>
            <person name="Silverstein K.A.T."/>
            <person name="Koren S."/>
            <person name="Bechman K.B."/>
            <person name="Herman A."/>
            <person name="Abrahante J.E."/>
            <person name="Garbe J."/>
        </authorList>
    </citation>
    <scope>NUCLEOTIDE SEQUENCE</scope>
    <source>
        <strain evidence="1">Duluth1</strain>
        <tissue evidence="1">Whole animal</tissue>
    </source>
</reference>
<evidence type="ECO:0000313" key="2">
    <source>
        <dbReference type="Proteomes" id="UP000828390"/>
    </source>
</evidence>
<keyword evidence="2" id="KW-1185">Reference proteome</keyword>
<protein>
    <recommendedName>
        <fullName evidence="3">Ankyrin repeat domain-containing protein</fullName>
    </recommendedName>
</protein>
<dbReference type="EMBL" id="JAIWYP010000006">
    <property type="protein sequence ID" value="KAH3808884.1"/>
    <property type="molecule type" value="Genomic_DNA"/>
</dbReference>
<evidence type="ECO:0008006" key="3">
    <source>
        <dbReference type="Google" id="ProtNLM"/>
    </source>
</evidence>
<name>A0A9D4G1H4_DREPO</name>
<gene>
    <name evidence="1" type="ORF">DPMN_137243</name>
</gene>
<proteinExistence type="predicted"/>
<sequence length="59" mass="7041">MEYHGMLNQRFLTAMQKRDIEKVQQLLLMPNYDLNYASQKRITPLILASQLEPYSIIDR</sequence>
<dbReference type="AlphaFoldDB" id="A0A9D4G1H4"/>
<evidence type="ECO:0000313" key="1">
    <source>
        <dbReference type="EMBL" id="KAH3808884.1"/>
    </source>
</evidence>
<comment type="caution">
    <text evidence="1">The sequence shown here is derived from an EMBL/GenBank/DDBJ whole genome shotgun (WGS) entry which is preliminary data.</text>
</comment>
<organism evidence="1 2">
    <name type="scientific">Dreissena polymorpha</name>
    <name type="common">Zebra mussel</name>
    <name type="synonym">Mytilus polymorpha</name>
    <dbReference type="NCBI Taxonomy" id="45954"/>
    <lineage>
        <taxon>Eukaryota</taxon>
        <taxon>Metazoa</taxon>
        <taxon>Spiralia</taxon>
        <taxon>Lophotrochozoa</taxon>
        <taxon>Mollusca</taxon>
        <taxon>Bivalvia</taxon>
        <taxon>Autobranchia</taxon>
        <taxon>Heteroconchia</taxon>
        <taxon>Euheterodonta</taxon>
        <taxon>Imparidentia</taxon>
        <taxon>Neoheterodontei</taxon>
        <taxon>Myida</taxon>
        <taxon>Dreissenoidea</taxon>
        <taxon>Dreissenidae</taxon>
        <taxon>Dreissena</taxon>
    </lineage>
</organism>
<dbReference type="Proteomes" id="UP000828390">
    <property type="component" value="Unassembled WGS sequence"/>
</dbReference>
<accession>A0A9D4G1H4</accession>
<reference evidence="1" key="1">
    <citation type="journal article" date="2019" name="bioRxiv">
        <title>The Genome of the Zebra Mussel, Dreissena polymorpha: A Resource for Invasive Species Research.</title>
        <authorList>
            <person name="McCartney M.A."/>
            <person name="Auch B."/>
            <person name="Kono T."/>
            <person name="Mallez S."/>
            <person name="Zhang Y."/>
            <person name="Obille A."/>
            <person name="Becker A."/>
            <person name="Abrahante J.E."/>
            <person name="Garbe J."/>
            <person name="Badalamenti J.P."/>
            <person name="Herman A."/>
            <person name="Mangelson H."/>
            <person name="Liachko I."/>
            <person name="Sullivan S."/>
            <person name="Sone E.D."/>
            <person name="Koren S."/>
            <person name="Silverstein K.A.T."/>
            <person name="Beckman K.B."/>
            <person name="Gohl D.M."/>
        </authorList>
    </citation>
    <scope>NUCLEOTIDE SEQUENCE</scope>
    <source>
        <strain evidence="1">Duluth1</strain>
        <tissue evidence="1">Whole animal</tissue>
    </source>
</reference>